<keyword evidence="3" id="KW-1185">Reference proteome</keyword>
<proteinExistence type="predicted"/>
<gene>
    <name evidence="2" type="ORF">CCMP2556_LOCUS40306</name>
</gene>
<dbReference type="EMBL" id="CAXAMN010023940">
    <property type="protein sequence ID" value="CAK9082519.1"/>
    <property type="molecule type" value="Genomic_DNA"/>
</dbReference>
<evidence type="ECO:0000313" key="3">
    <source>
        <dbReference type="Proteomes" id="UP001642484"/>
    </source>
</evidence>
<sequence>MTTEFSRLDSALNVAKAMAQVAEASNPNFEGLLDKMGSIVPLMKHPDIRVKLALGRNLRRIEERAPERLYRIDPEGWRRALENARALEMDHPHDVQYQEVVEILEVILGEDPSVFRRRLSPRHKEGSGGPAGQVVLQVSQPLESDTRTALLPKVLQIDGVVSVTFEEGYIIVATRFVSTADPGFLSKLLLSCKAGFFIHRVASRRFPSLAVDGHLRRTRCRLPVAVDITASFVEIMLNDAYLNPDTEAPRADNELRLMYAMAVIRLVNGIVDRTRQQKSSILERAQGLEWPQFFVDLRHEASHQNLPSLPILRLAAQEAVWLLVERFWRPQLQQIEERGAAKTQRMERVRGSRTLDRRLKALISSITAAGSTLTHRAPKKRKRAKLTETLREEEPEDHAEMKAEHASALVHETAKELSSLAPDEGRLLARLFDTVMKKDPHPDQREAKALQLLCETCSENFALRFMREVLFRAVGLQTPNRDVAPDNCPSLRNICDRFDSEPGLDMEEASPEESEKMMLWLWSLLSLPQPEDAQRSRLQQALRSLLPALRHRMLKQMAGNSEMASRASTLWRALQSESIDDGAGLFASLCEVLDSADSQQEGKEHPREGLLKMEDALRRIQNKESEPGQHPADSWTAVGTLLDLDTLNVVCRQEHSDEVRLPPMAMQTWLDWAATESDQPCYPDLLDFSSQAPPADGNGGTLFSETLDSIVEAGTGEVKADTVEPKKTETCDSAPIFESEGSSKEVRDAITKERFQLLAQELMEQVTASADSKC</sequence>
<feature type="compositionally biased region" description="Basic and acidic residues" evidence="1">
    <location>
        <begin position="385"/>
        <end position="400"/>
    </location>
</feature>
<dbReference type="PANTHER" id="PTHR15002:SF0">
    <property type="entry name" value="RIBOSOMAL BIOGENESIS PROTEIN LAS1L"/>
    <property type="match status" value="1"/>
</dbReference>
<comment type="caution">
    <text evidence="2">The sequence shown here is derived from an EMBL/GenBank/DDBJ whole genome shotgun (WGS) entry which is preliminary data.</text>
</comment>
<organism evidence="2 3">
    <name type="scientific">Durusdinium trenchii</name>
    <dbReference type="NCBI Taxonomy" id="1381693"/>
    <lineage>
        <taxon>Eukaryota</taxon>
        <taxon>Sar</taxon>
        <taxon>Alveolata</taxon>
        <taxon>Dinophyceae</taxon>
        <taxon>Suessiales</taxon>
        <taxon>Symbiodiniaceae</taxon>
        <taxon>Durusdinium</taxon>
    </lineage>
</organism>
<evidence type="ECO:0000256" key="1">
    <source>
        <dbReference type="SAM" id="MobiDB-lite"/>
    </source>
</evidence>
<evidence type="ECO:0000313" key="2">
    <source>
        <dbReference type="EMBL" id="CAK9082519.1"/>
    </source>
</evidence>
<reference evidence="2 3" key="1">
    <citation type="submission" date="2024-02" db="EMBL/GenBank/DDBJ databases">
        <authorList>
            <person name="Chen Y."/>
            <person name="Shah S."/>
            <person name="Dougan E. K."/>
            <person name="Thang M."/>
            <person name="Chan C."/>
        </authorList>
    </citation>
    <scope>NUCLEOTIDE SEQUENCE [LARGE SCALE GENOMIC DNA]</scope>
</reference>
<accession>A0ABP0Q5P7</accession>
<dbReference type="PANTHER" id="PTHR15002">
    <property type="entry name" value="RIBOSOMAL BIOGENESIS PROTEIN LAS1L"/>
    <property type="match status" value="1"/>
</dbReference>
<dbReference type="Pfam" id="PF04031">
    <property type="entry name" value="Las1"/>
    <property type="match status" value="1"/>
</dbReference>
<feature type="region of interest" description="Disordered" evidence="1">
    <location>
        <begin position="373"/>
        <end position="400"/>
    </location>
</feature>
<dbReference type="InterPro" id="IPR007174">
    <property type="entry name" value="Las1"/>
</dbReference>
<protein>
    <submittedName>
        <fullName evidence="2">Uncharacterized protein</fullName>
    </submittedName>
</protein>
<dbReference type="Proteomes" id="UP001642484">
    <property type="component" value="Unassembled WGS sequence"/>
</dbReference>
<name>A0ABP0Q5P7_9DINO</name>